<evidence type="ECO:0000313" key="1">
    <source>
        <dbReference type="EMBL" id="OXU19741.1"/>
    </source>
</evidence>
<evidence type="ECO:0000313" key="2">
    <source>
        <dbReference type="Proteomes" id="UP000215335"/>
    </source>
</evidence>
<dbReference type="Proteomes" id="UP000215335">
    <property type="component" value="Unassembled WGS sequence"/>
</dbReference>
<gene>
    <name evidence="1" type="ORF">TSAR_013673</name>
</gene>
<name>A0A232EN40_9HYME</name>
<comment type="caution">
    <text evidence="1">The sequence shown here is derived from an EMBL/GenBank/DDBJ whole genome shotgun (WGS) entry which is preliminary data.</text>
</comment>
<organism evidence="1 2">
    <name type="scientific">Trichomalopsis sarcophagae</name>
    <dbReference type="NCBI Taxonomy" id="543379"/>
    <lineage>
        <taxon>Eukaryota</taxon>
        <taxon>Metazoa</taxon>
        <taxon>Ecdysozoa</taxon>
        <taxon>Arthropoda</taxon>
        <taxon>Hexapoda</taxon>
        <taxon>Insecta</taxon>
        <taxon>Pterygota</taxon>
        <taxon>Neoptera</taxon>
        <taxon>Endopterygota</taxon>
        <taxon>Hymenoptera</taxon>
        <taxon>Apocrita</taxon>
        <taxon>Proctotrupomorpha</taxon>
        <taxon>Chalcidoidea</taxon>
        <taxon>Pteromalidae</taxon>
        <taxon>Pteromalinae</taxon>
        <taxon>Trichomalopsis</taxon>
    </lineage>
</organism>
<dbReference type="EMBL" id="NNAY01003245">
    <property type="protein sequence ID" value="OXU19741.1"/>
    <property type="molecule type" value="Genomic_DNA"/>
</dbReference>
<proteinExistence type="predicted"/>
<reference evidence="1 2" key="1">
    <citation type="journal article" date="2017" name="Curr. Biol.">
        <title>The Evolution of Venom by Co-option of Single-Copy Genes.</title>
        <authorList>
            <person name="Martinson E.O."/>
            <person name="Mrinalini"/>
            <person name="Kelkar Y.D."/>
            <person name="Chang C.H."/>
            <person name="Werren J.H."/>
        </authorList>
    </citation>
    <scope>NUCLEOTIDE SEQUENCE [LARGE SCALE GENOMIC DNA]</scope>
    <source>
        <strain evidence="1 2">Alberta</strain>
        <tissue evidence="1">Whole body</tissue>
    </source>
</reference>
<accession>A0A232EN40</accession>
<dbReference type="AlphaFoldDB" id="A0A232EN40"/>
<protein>
    <submittedName>
        <fullName evidence="1">Uncharacterized protein</fullName>
    </submittedName>
</protein>
<sequence length="138" mass="15873">MALENYEKDPPNLTHLKIKSDPNLTVLGNSVNKICETVSGDLLLKQRRTNEVTKRELHKSLKAVLVDEATIKKLQHKVVLRIKNLVMLTSKQDILEALSREFSKEKEVVEKTSVKTLRKMEILSLPTYSCLPRLPKRR</sequence>
<keyword evidence="2" id="KW-1185">Reference proteome</keyword>